<dbReference type="GO" id="GO:0000976">
    <property type="term" value="F:transcription cis-regulatory region binding"/>
    <property type="evidence" value="ECO:0007669"/>
    <property type="project" value="TreeGrafter"/>
</dbReference>
<dbReference type="Pfam" id="PF00072">
    <property type="entry name" value="Response_reg"/>
    <property type="match status" value="1"/>
</dbReference>
<dbReference type="GO" id="GO:0032993">
    <property type="term" value="C:protein-DNA complex"/>
    <property type="evidence" value="ECO:0007669"/>
    <property type="project" value="TreeGrafter"/>
</dbReference>
<dbReference type="InterPro" id="IPR001789">
    <property type="entry name" value="Sig_transdc_resp-reg_receiver"/>
</dbReference>
<dbReference type="InterPro" id="IPR011006">
    <property type="entry name" value="CheY-like_superfamily"/>
</dbReference>
<feature type="region of interest" description="Disordered" evidence="7">
    <location>
        <begin position="152"/>
        <end position="185"/>
    </location>
</feature>
<dbReference type="InterPro" id="IPR039420">
    <property type="entry name" value="WalR-like"/>
</dbReference>
<evidence type="ECO:0000256" key="5">
    <source>
        <dbReference type="ARBA" id="ARBA00023163"/>
    </source>
</evidence>
<evidence type="ECO:0000259" key="8">
    <source>
        <dbReference type="PROSITE" id="PS50110"/>
    </source>
</evidence>
<proteinExistence type="predicted"/>
<feature type="modified residue" description="4-aspartylphosphate" evidence="6">
    <location>
        <position position="58"/>
    </location>
</feature>
<comment type="caution">
    <text evidence="9">The sequence shown here is derived from an EMBL/GenBank/DDBJ whole genome shotgun (WGS) entry which is preliminary data.</text>
</comment>
<keyword evidence="3" id="KW-0805">Transcription regulation</keyword>
<keyword evidence="1 6" id="KW-0597">Phosphoprotein</keyword>
<evidence type="ECO:0000256" key="3">
    <source>
        <dbReference type="ARBA" id="ARBA00023015"/>
    </source>
</evidence>
<dbReference type="GO" id="GO:0000156">
    <property type="term" value="F:phosphorelay response regulator activity"/>
    <property type="evidence" value="ECO:0007669"/>
    <property type="project" value="TreeGrafter"/>
</dbReference>
<dbReference type="PANTHER" id="PTHR48111:SF1">
    <property type="entry name" value="TWO-COMPONENT RESPONSE REGULATOR ORR33"/>
    <property type="match status" value="1"/>
</dbReference>
<keyword evidence="4" id="KW-0238">DNA-binding</keyword>
<reference evidence="9" key="1">
    <citation type="journal article" date="2020" name="mSystems">
        <title>Genome- and Community-Level Interaction Insights into Carbon Utilization and Element Cycling Functions of Hydrothermarchaeota in Hydrothermal Sediment.</title>
        <authorList>
            <person name="Zhou Z."/>
            <person name="Liu Y."/>
            <person name="Xu W."/>
            <person name="Pan J."/>
            <person name="Luo Z.H."/>
            <person name="Li M."/>
        </authorList>
    </citation>
    <scope>NUCLEOTIDE SEQUENCE [LARGE SCALE GENOMIC DNA]</scope>
    <source>
        <strain evidence="9">SpSt-776</strain>
    </source>
</reference>
<dbReference type="SMART" id="SM00448">
    <property type="entry name" value="REC"/>
    <property type="match status" value="1"/>
</dbReference>
<evidence type="ECO:0000256" key="2">
    <source>
        <dbReference type="ARBA" id="ARBA00023012"/>
    </source>
</evidence>
<evidence type="ECO:0000256" key="6">
    <source>
        <dbReference type="PROSITE-ProRule" id="PRU00169"/>
    </source>
</evidence>
<evidence type="ECO:0000313" key="9">
    <source>
        <dbReference type="EMBL" id="HGB14742.1"/>
    </source>
</evidence>
<evidence type="ECO:0000256" key="1">
    <source>
        <dbReference type="ARBA" id="ARBA00022553"/>
    </source>
</evidence>
<dbReference type="Gene3D" id="3.40.50.2300">
    <property type="match status" value="1"/>
</dbReference>
<name>A0A7C3SIX3_9BACT</name>
<sequence length="214" mass="24089">MSDSQTSLRILVAEDDLNLGEALAGFLREQGHRVDLAKNGLEALKHLEKNDYQLVVADLVMPEADGLTVLRAAKQKNNETLVVVMTGYASVDSALEATREGAFDYLRKPFKLQEINIAVANAARLLALHRENQDLLQKLHDLKARLERLEDRQKATEGRLAPEPGKNGLASLSQEKPKGLSDQHQADLARLRRLYRENLLTEKEYQTIKQHLHI</sequence>
<dbReference type="SUPFAM" id="SSF52172">
    <property type="entry name" value="CheY-like"/>
    <property type="match status" value="1"/>
</dbReference>
<evidence type="ECO:0000256" key="4">
    <source>
        <dbReference type="ARBA" id="ARBA00023125"/>
    </source>
</evidence>
<dbReference type="EMBL" id="DTHB01000043">
    <property type="protein sequence ID" value="HGB14742.1"/>
    <property type="molecule type" value="Genomic_DNA"/>
</dbReference>
<accession>A0A7C3SIX3</accession>
<feature type="domain" description="Response regulatory" evidence="8">
    <location>
        <begin position="9"/>
        <end position="123"/>
    </location>
</feature>
<keyword evidence="5" id="KW-0804">Transcription</keyword>
<dbReference type="AlphaFoldDB" id="A0A7C3SIX3"/>
<dbReference type="PROSITE" id="PS50110">
    <property type="entry name" value="RESPONSE_REGULATORY"/>
    <property type="match status" value="1"/>
</dbReference>
<gene>
    <name evidence="9" type="ORF">ENV62_05855</name>
</gene>
<evidence type="ECO:0000256" key="7">
    <source>
        <dbReference type="SAM" id="MobiDB-lite"/>
    </source>
</evidence>
<protein>
    <submittedName>
        <fullName evidence="9">Response regulator</fullName>
    </submittedName>
</protein>
<dbReference type="GO" id="GO:0005829">
    <property type="term" value="C:cytosol"/>
    <property type="evidence" value="ECO:0007669"/>
    <property type="project" value="TreeGrafter"/>
</dbReference>
<dbReference type="GO" id="GO:0006355">
    <property type="term" value="P:regulation of DNA-templated transcription"/>
    <property type="evidence" value="ECO:0007669"/>
    <property type="project" value="TreeGrafter"/>
</dbReference>
<feature type="compositionally biased region" description="Basic and acidic residues" evidence="7">
    <location>
        <begin position="175"/>
        <end position="185"/>
    </location>
</feature>
<keyword evidence="2" id="KW-0902">Two-component regulatory system</keyword>
<dbReference type="PANTHER" id="PTHR48111">
    <property type="entry name" value="REGULATOR OF RPOS"/>
    <property type="match status" value="1"/>
</dbReference>
<organism evidence="9">
    <name type="scientific">Desulfobacca acetoxidans</name>
    <dbReference type="NCBI Taxonomy" id="60893"/>
    <lineage>
        <taxon>Bacteria</taxon>
        <taxon>Pseudomonadati</taxon>
        <taxon>Thermodesulfobacteriota</taxon>
        <taxon>Desulfobaccia</taxon>
        <taxon>Desulfobaccales</taxon>
        <taxon>Desulfobaccaceae</taxon>
        <taxon>Desulfobacca</taxon>
    </lineage>
</organism>